<dbReference type="PROSITE" id="PS00070">
    <property type="entry name" value="ALDEHYDE_DEHYDR_CYS"/>
    <property type="match status" value="1"/>
</dbReference>
<dbReference type="GeneTree" id="ENSGT00940000165264"/>
<keyword evidence="8" id="KW-0276">Fatty acid metabolism</keyword>
<comment type="catalytic activity">
    <reaction evidence="25">
        <text>decanal + NAD(+) + H2O = decanoate + NADH + 2 H(+)</text>
        <dbReference type="Rhea" id="RHEA:44104"/>
        <dbReference type="ChEBI" id="CHEBI:15377"/>
        <dbReference type="ChEBI" id="CHEBI:15378"/>
        <dbReference type="ChEBI" id="CHEBI:27689"/>
        <dbReference type="ChEBI" id="CHEBI:31457"/>
        <dbReference type="ChEBI" id="CHEBI:57540"/>
        <dbReference type="ChEBI" id="CHEBI:57945"/>
    </reaction>
</comment>
<dbReference type="GO" id="GO:0004028">
    <property type="term" value="F:3-chloroallyl aldehyde dehydrogenase activity"/>
    <property type="evidence" value="ECO:0007669"/>
    <property type="project" value="TreeGrafter"/>
</dbReference>
<dbReference type="InterPro" id="IPR015590">
    <property type="entry name" value="Aldehyde_DH_dom"/>
</dbReference>
<comment type="catalytic activity">
    <reaction evidence="23">
        <text>(2E)-hexadecenal + NAD(+) + H2O = (E)-hexadec-2-enoate + NADH + 2 H(+)</text>
        <dbReference type="Rhea" id="RHEA:36135"/>
        <dbReference type="ChEBI" id="CHEBI:15377"/>
        <dbReference type="ChEBI" id="CHEBI:15378"/>
        <dbReference type="ChEBI" id="CHEBI:17585"/>
        <dbReference type="ChEBI" id="CHEBI:57540"/>
        <dbReference type="ChEBI" id="CHEBI:57945"/>
        <dbReference type="ChEBI" id="CHEBI:72745"/>
    </reaction>
</comment>
<comment type="catalytic activity">
    <reaction evidence="21">
        <text>octadecanal + NAD(+) + H2O = octadecanoate + NADH + 2 H(+)</text>
        <dbReference type="Rhea" id="RHEA:44020"/>
        <dbReference type="ChEBI" id="CHEBI:15377"/>
        <dbReference type="ChEBI" id="CHEBI:15378"/>
        <dbReference type="ChEBI" id="CHEBI:17034"/>
        <dbReference type="ChEBI" id="CHEBI:25629"/>
        <dbReference type="ChEBI" id="CHEBI:57540"/>
        <dbReference type="ChEBI" id="CHEBI:57945"/>
    </reaction>
</comment>
<evidence type="ECO:0000256" key="24">
    <source>
        <dbReference type="ARBA" id="ARBA00048895"/>
    </source>
</evidence>
<proteinExistence type="inferred from homology"/>
<dbReference type="InterPro" id="IPR016162">
    <property type="entry name" value="Ald_DH_N"/>
</dbReference>
<dbReference type="Proteomes" id="UP000314980">
    <property type="component" value="Unassembled WGS sequence"/>
</dbReference>
<evidence type="ECO:0000256" key="7">
    <source>
        <dbReference type="ARBA" id="ARBA00022824"/>
    </source>
</evidence>
<keyword evidence="7" id="KW-0256">Endoplasmic reticulum</keyword>
<evidence type="ECO:0000256" key="14">
    <source>
        <dbReference type="ARBA" id="ARBA00023136"/>
    </source>
</evidence>
<keyword evidence="12" id="KW-0520">NAD</keyword>
<comment type="catalytic activity">
    <reaction evidence="16">
        <text>heptanal + NAD(+) + H2O = heptanoate + NADH + 2 H(+)</text>
        <dbReference type="Rhea" id="RHEA:44108"/>
        <dbReference type="ChEBI" id="CHEBI:15377"/>
        <dbReference type="ChEBI" id="CHEBI:15378"/>
        <dbReference type="ChEBI" id="CHEBI:32362"/>
        <dbReference type="ChEBI" id="CHEBI:34787"/>
        <dbReference type="ChEBI" id="CHEBI:57540"/>
        <dbReference type="ChEBI" id="CHEBI:57945"/>
    </reaction>
</comment>
<evidence type="ECO:0000256" key="15">
    <source>
        <dbReference type="ARBA" id="ARBA00047498"/>
    </source>
</evidence>
<dbReference type="FunCoup" id="A0A4W6F4L1">
    <property type="interactions" value="1456"/>
</dbReference>
<evidence type="ECO:0000256" key="21">
    <source>
        <dbReference type="ARBA" id="ARBA00048648"/>
    </source>
</evidence>
<evidence type="ECO:0000256" key="8">
    <source>
        <dbReference type="ARBA" id="ARBA00022832"/>
    </source>
</evidence>
<dbReference type="InterPro" id="IPR016161">
    <property type="entry name" value="Ald_DH/histidinol_DH"/>
</dbReference>
<evidence type="ECO:0000256" key="16">
    <source>
        <dbReference type="ARBA" id="ARBA00047531"/>
    </source>
</evidence>
<evidence type="ECO:0000256" key="20">
    <source>
        <dbReference type="ARBA" id="ARBA00048607"/>
    </source>
</evidence>
<comment type="catalytic activity">
    <reaction evidence="24">
        <text>a fatty aldehyde + NAD(+) + H2O = a fatty acid + NADH + 2 H(+)</text>
        <dbReference type="Rhea" id="RHEA:49832"/>
        <dbReference type="ChEBI" id="CHEBI:15377"/>
        <dbReference type="ChEBI" id="CHEBI:15378"/>
        <dbReference type="ChEBI" id="CHEBI:28868"/>
        <dbReference type="ChEBI" id="CHEBI:35746"/>
        <dbReference type="ChEBI" id="CHEBI:57540"/>
        <dbReference type="ChEBI" id="CHEBI:57945"/>
    </reaction>
</comment>
<feature type="active site" evidence="29">
    <location>
        <position position="244"/>
    </location>
</feature>
<evidence type="ECO:0000256" key="1">
    <source>
        <dbReference type="ARBA" id="ARBA00004131"/>
    </source>
</evidence>
<dbReference type="GO" id="GO:0005789">
    <property type="term" value="C:endoplasmic reticulum membrane"/>
    <property type="evidence" value="ECO:0007669"/>
    <property type="project" value="UniProtKB-SubCell"/>
</dbReference>
<accession>A0A4W6F4L1</accession>
<gene>
    <name evidence="34" type="primary">aldh3a2b</name>
</gene>
<comment type="catalytic activity">
    <reaction evidence="17">
        <text>(2E,6E)-farnesal + NAD(+) + H2O = (2E,6E)-farnesoate + NADH + 2 H(+)</text>
        <dbReference type="Rhea" id="RHEA:24216"/>
        <dbReference type="ChEBI" id="CHEBI:15377"/>
        <dbReference type="ChEBI" id="CHEBI:15378"/>
        <dbReference type="ChEBI" id="CHEBI:15894"/>
        <dbReference type="ChEBI" id="CHEBI:57540"/>
        <dbReference type="ChEBI" id="CHEBI:57945"/>
        <dbReference type="ChEBI" id="CHEBI:83276"/>
        <dbReference type="EC" id="1.2.1.94"/>
    </reaction>
</comment>
<evidence type="ECO:0000256" key="17">
    <source>
        <dbReference type="ARBA" id="ARBA00047920"/>
    </source>
</evidence>
<evidence type="ECO:0000256" key="29">
    <source>
        <dbReference type="PIRSR" id="PIRSR036492-1"/>
    </source>
</evidence>
<dbReference type="AlphaFoldDB" id="A0A4W6F4L1"/>
<evidence type="ECO:0000256" key="27">
    <source>
        <dbReference type="ARBA" id="ARBA00049194"/>
    </source>
</evidence>
<comment type="subcellular location">
    <subcellularLocation>
        <location evidence="1">Endoplasmic reticulum membrane</location>
        <topology evidence="1">Single-pass membrane protein</topology>
        <orientation evidence="1">Cytoplasmic side</orientation>
    </subcellularLocation>
    <subcellularLocation>
        <location evidence="2">Microsome membrane</location>
    </subcellularLocation>
</comment>
<evidence type="ECO:0000256" key="6">
    <source>
        <dbReference type="ARBA" id="ARBA00022692"/>
    </source>
</evidence>
<evidence type="ECO:0000256" key="11">
    <source>
        <dbReference type="ARBA" id="ARBA00023002"/>
    </source>
</evidence>
<evidence type="ECO:0000256" key="30">
    <source>
        <dbReference type="PROSITE-ProRule" id="PRU10007"/>
    </source>
</evidence>
<evidence type="ECO:0000256" key="32">
    <source>
        <dbReference type="SAM" id="Phobius"/>
    </source>
</evidence>
<evidence type="ECO:0000259" key="33">
    <source>
        <dbReference type="Pfam" id="PF00171"/>
    </source>
</evidence>
<keyword evidence="13" id="KW-0443">Lipid metabolism</keyword>
<evidence type="ECO:0000256" key="13">
    <source>
        <dbReference type="ARBA" id="ARBA00023098"/>
    </source>
</evidence>
<evidence type="ECO:0000313" key="35">
    <source>
        <dbReference type="Proteomes" id="UP000314980"/>
    </source>
</evidence>
<evidence type="ECO:0000256" key="9">
    <source>
        <dbReference type="ARBA" id="ARBA00022848"/>
    </source>
</evidence>
<dbReference type="InterPro" id="IPR016163">
    <property type="entry name" value="Ald_DH_C"/>
</dbReference>
<dbReference type="Gene3D" id="3.40.309.10">
    <property type="entry name" value="Aldehyde Dehydrogenase, Chain A, domain 2"/>
    <property type="match status" value="1"/>
</dbReference>
<dbReference type="GO" id="GO:0120553">
    <property type="term" value="F:farnesal dehydrogenase (NAD+) activity"/>
    <property type="evidence" value="ECO:0007669"/>
    <property type="project" value="UniProtKB-EC"/>
</dbReference>
<comment type="catalytic activity">
    <reaction evidence="20">
        <text>22-oxodocosanoate + NAD(+) + H2O = docosanedioate + NADH + 2 H(+)</text>
        <dbReference type="Rhea" id="RHEA:39015"/>
        <dbReference type="ChEBI" id="CHEBI:15377"/>
        <dbReference type="ChEBI" id="CHEBI:15378"/>
        <dbReference type="ChEBI" id="CHEBI:57540"/>
        <dbReference type="ChEBI" id="CHEBI:57945"/>
        <dbReference type="ChEBI" id="CHEBI:76298"/>
        <dbReference type="ChEBI" id="CHEBI:76299"/>
    </reaction>
</comment>
<evidence type="ECO:0000256" key="19">
    <source>
        <dbReference type="ARBA" id="ARBA00048322"/>
    </source>
</evidence>
<dbReference type="FunFam" id="3.40.605.10:FF:000004">
    <property type="entry name" value="Aldehyde dehydrogenase"/>
    <property type="match status" value="1"/>
</dbReference>
<keyword evidence="5" id="KW-0597">Phosphoprotein</keyword>
<keyword evidence="6 32" id="KW-0812">Transmembrane</keyword>
<feature type="active site" evidence="29 30">
    <location>
        <position position="210"/>
    </location>
</feature>
<sequence length="500" mass="55530">MSKEQQAVACARRAFETGRSKSLEHRIRQLKNLQRMFTERQKEIADAIKKDLNKSEVGTQLYETLGLEGEISLAIRKLKEWAAPRSVEKNLLTLSDTVYIKPEPLGVVLIIGAWNYPWAVTIQPLIGAIAAGNAAVIKPSEVCVHTAKAMEDLLPIYIDKELYPVVTGGVPETQELLRQRFDHIFYTGNSVVGKLIMEAAAKNLTPVTLELGGKSPCYIDKNCDISIACRRVAWGKYTNCGQTCIAPDYILCEPSIQDRVIEEIKKSIKEFYTDNPKTCTDYGRIINQRHFKRIMAMLEDSTIAVGGENDESDSFLCFSLFTSPTVLRDVKPEAKVMQEEIFGPLLPILSVSGLDEAIKFINKGEKPLALYVFTSDDKVIKRMVDETSSGGLLANDCLVHYSVSSLPFGGVGNSGMGCYHGKFSFDQLSHLRSCLIKQLKMEGVNSMRYPPHTPKKLGWARFFILKTVDLGWVGRMALLAVLAVVAAVVLQVSHRGGEEC</sequence>
<keyword evidence="11 28" id="KW-0560">Oxidoreductase</keyword>
<evidence type="ECO:0000256" key="4">
    <source>
        <dbReference type="ARBA" id="ARBA00011738"/>
    </source>
</evidence>
<evidence type="ECO:0000256" key="12">
    <source>
        <dbReference type="ARBA" id="ARBA00023027"/>
    </source>
</evidence>
<reference evidence="34" key="2">
    <citation type="submission" date="2025-08" db="UniProtKB">
        <authorList>
            <consortium name="Ensembl"/>
        </authorList>
    </citation>
    <scope>IDENTIFICATION</scope>
</reference>
<dbReference type="PROSITE" id="PS00687">
    <property type="entry name" value="ALDEHYDE_DEHYDR_GLU"/>
    <property type="match status" value="1"/>
</dbReference>
<evidence type="ECO:0000256" key="5">
    <source>
        <dbReference type="ARBA" id="ARBA00022553"/>
    </source>
</evidence>
<evidence type="ECO:0000256" key="23">
    <source>
        <dbReference type="ARBA" id="ARBA00048826"/>
    </source>
</evidence>
<feature type="transmembrane region" description="Helical" evidence="32">
    <location>
        <begin position="472"/>
        <end position="492"/>
    </location>
</feature>
<evidence type="ECO:0000256" key="31">
    <source>
        <dbReference type="RuleBase" id="RU003345"/>
    </source>
</evidence>
<evidence type="ECO:0000256" key="3">
    <source>
        <dbReference type="ARBA" id="ARBA00009986"/>
    </source>
</evidence>
<comment type="catalytic activity">
    <reaction evidence="15">
        <text>2,6,10,14-tetramethylpentadecanal + NAD(+) + H2O = 2,6,10,14-tetramethylpentadecanoate + NADH + 2 H(+)</text>
        <dbReference type="Rhea" id="RHEA:44016"/>
        <dbReference type="ChEBI" id="CHEBI:15377"/>
        <dbReference type="ChEBI" id="CHEBI:15378"/>
        <dbReference type="ChEBI" id="CHEBI:49189"/>
        <dbReference type="ChEBI" id="CHEBI:57540"/>
        <dbReference type="ChEBI" id="CHEBI:57945"/>
        <dbReference type="ChEBI" id="CHEBI:77268"/>
    </reaction>
</comment>
<keyword evidence="10 32" id="KW-1133">Transmembrane helix</keyword>
<comment type="similarity">
    <text evidence="3 28 31">Belongs to the aldehyde dehydrogenase family.</text>
</comment>
<comment type="catalytic activity">
    <reaction evidence="26">
        <text>hexadecanoate + NADH + 2 H(+) = hexadecanal + NAD(+) + H2O</text>
        <dbReference type="Rhea" id="RHEA:33739"/>
        <dbReference type="ChEBI" id="CHEBI:7896"/>
        <dbReference type="ChEBI" id="CHEBI:15377"/>
        <dbReference type="ChEBI" id="CHEBI:15378"/>
        <dbReference type="ChEBI" id="CHEBI:17600"/>
        <dbReference type="ChEBI" id="CHEBI:57540"/>
        <dbReference type="ChEBI" id="CHEBI:57945"/>
    </reaction>
</comment>
<evidence type="ECO:0000256" key="2">
    <source>
        <dbReference type="ARBA" id="ARBA00004524"/>
    </source>
</evidence>
<keyword evidence="35" id="KW-1185">Reference proteome</keyword>
<evidence type="ECO:0000256" key="25">
    <source>
        <dbReference type="ARBA" id="ARBA00048972"/>
    </source>
</evidence>
<evidence type="ECO:0000256" key="26">
    <source>
        <dbReference type="ARBA" id="ARBA00049148"/>
    </source>
</evidence>
<dbReference type="PIRSF" id="PIRSF036492">
    <property type="entry name" value="ALDH"/>
    <property type="match status" value="1"/>
</dbReference>
<dbReference type="InParanoid" id="A0A4W6F4L1"/>
<dbReference type="FunFam" id="3.40.309.10:FF:000003">
    <property type="entry name" value="Aldehyde dehydrogenase"/>
    <property type="match status" value="1"/>
</dbReference>
<dbReference type="GO" id="GO:0006631">
    <property type="term" value="P:fatty acid metabolic process"/>
    <property type="evidence" value="ECO:0007669"/>
    <property type="project" value="UniProtKB-KW"/>
</dbReference>
<comment type="catalytic activity">
    <reaction evidence="19">
        <text>dodecanoate + NADH + 2 H(+) = dodecanal + NAD(+) + H2O</text>
        <dbReference type="Rhea" id="RHEA:44168"/>
        <dbReference type="ChEBI" id="CHEBI:15377"/>
        <dbReference type="ChEBI" id="CHEBI:15378"/>
        <dbReference type="ChEBI" id="CHEBI:18262"/>
        <dbReference type="ChEBI" id="CHEBI:27836"/>
        <dbReference type="ChEBI" id="CHEBI:57540"/>
        <dbReference type="ChEBI" id="CHEBI:57945"/>
    </reaction>
</comment>
<dbReference type="Ensembl" id="ENSLCAT00010046715.1">
    <property type="protein sequence ID" value="ENSLCAP00010045604.1"/>
    <property type="gene ID" value="ENSLCAG00010021204.1"/>
</dbReference>
<dbReference type="GO" id="GO:0006081">
    <property type="term" value="P:aldehyde metabolic process"/>
    <property type="evidence" value="ECO:0007669"/>
    <property type="project" value="InterPro"/>
</dbReference>
<protein>
    <recommendedName>
        <fullName evidence="28">Aldehyde dehydrogenase</fullName>
    </recommendedName>
</protein>
<dbReference type="InterPro" id="IPR012394">
    <property type="entry name" value="Aldehyde_DH_NAD(P)"/>
</dbReference>
<keyword evidence="9" id="KW-0492">Microsome</keyword>
<dbReference type="InterPro" id="IPR029510">
    <property type="entry name" value="Ald_DH_CS_GLU"/>
</dbReference>
<evidence type="ECO:0000256" key="22">
    <source>
        <dbReference type="ARBA" id="ARBA00048806"/>
    </source>
</evidence>
<name>A0A4W6F4L1_LATCA</name>
<reference evidence="34" key="3">
    <citation type="submission" date="2025-09" db="UniProtKB">
        <authorList>
            <consortium name="Ensembl"/>
        </authorList>
    </citation>
    <scope>IDENTIFICATION</scope>
</reference>
<dbReference type="PANTHER" id="PTHR43570">
    <property type="entry name" value="ALDEHYDE DEHYDROGENASE"/>
    <property type="match status" value="1"/>
</dbReference>
<dbReference type="SUPFAM" id="SSF53720">
    <property type="entry name" value="ALDH-like"/>
    <property type="match status" value="1"/>
</dbReference>
<evidence type="ECO:0000313" key="34">
    <source>
        <dbReference type="Ensembl" id="ENSLCAP00010045604.1"/>
    </source>
</evidence>
<dbReference type="Gene3D" id="3.40.605.10">
    <property type="entry name" value="Aldehyde Dehydrogenase, Chain A, domain 1"/>
    <property type="match status" value="1"/>
</dbReference>
<dbReference type="PANTHER" id="PTHR43570:SF9">
    <property type="entry name" value="ALDEHYDE DEHYDROGENASE FAMILY 3 MEMBER A2"/>
    <property type="match status" value="1"/>
</dbReference>
<keyword evidence="14 32" id="KW-0472">Membrane</keyword>
<organism evidence="34 35">
    <name type="scientific">Lates calcarifer</name>
    <name type="common">Barramundi</name>
    <name type="synonym">Holocentrus calcarifer</name>
    <dbReference type="NCBI Taxonomy" id="8187"/>
    <lineage>
        <taxon>Eukaryota</taxon>
        <taxon>Metazoa</taxon>
        <taxon>Chordata</taxon>
        <taxon>Craniata</taxon>
        <taxon>Vertebrata</taxon>
        <taxon>Euteleostomi</taxon>
        <taxon>Actinopterygii</taxon>
        <taxon>Neopterygii</taxon>
        <taxon>Teleostei</taxon>
        <taxon>Neoteleostei</taxon>
        <taxon>Acanthomorphata</taxon>
        <taxon>Carangaria</taxon>
        <taxon>Carangaria incertae sedis</taxon>
        <taxon>Centropomidae</taxon>
        <taxon>Lates</taxon>
    </lineage>
</organism>
<dbReference type="InterPro" id="IPR016160">
    <property type="entry name" value="Ald_DH_CS_CYS"/>
</dbReference>
<dbReference type="STRING" id="8187.ENSLCAP00010045604"/>
<feature type="domain" description="Aldehyde dehydrogenase" evidence="33">
    <location>
        <begin position="5"/>
        <end position="431"/>
    </location>
</feature>
<evidence type="ECO:0000256" key="10">
    <source>
        <dbReference type="ARBA" id="ARBA00022989"/>
    </source>
</evidence>
<comment type="subunit">
    <text evidence="4">Homodimer.</text>
</comment>
<comment type="catalytic activity">
    <reaction evidence="18">
        <text>tetradecanal + NAD(+) + H2O = tetradecanoate + NADH + 2 H(+)</text>
        <dbReference type="Rhea" id="RHEA:44172"/>
        <dbReference type="ChEBI" id="CHEBI:15377"/>
        <dbReference type="ChEBI" id="CHEBI:15378"/>
        <dbReference type="ChEBI" id="CHEBI:30807"/>
        <dbReference type="ChEBI" id="CHEBI:57540"/>
        <dbReference type="ChEBI" id="CHEBI:57945"/>
        <dbReference type="ChEBI" id="CHEBI:84067"/>
    </reaction>
</comment>
<evidence type="ECO:0000256" key="18">
    <source>
        <dbReference type="ARBA" id="ARBA00047959"/>
    </source>
</evidence>
<comment type="catalytic activity">
    <reaction evidence="27">
        <text>an aldehyde + NAD(+) + H2O = a carboxylate + NADH + 2 H(+)</text>
        <dbReference type="Rhea" id="RHEA:16185"/>
        <dbReference type="ChEBI" id="CHEBI:15377"/>
        <dbReference type="ChEBI" id="CHEBI:15378"/>
        <dbReference type="ChEBI" id="CHEBI:17478"/>
        <dbReference type="ChEBI" id="CHEBI:29067"/>
        <dbReference type="ChEBI" id="CHEBI:57540"/>
        <dbReference type="ChEBI" id="CHEBI:57945"/>
        <dbReference type="EC" id="1.2.1.3"/>
    </reaction>
</comment>
<dbReference type="Pfam" id="PF00171">
    <property type="entry name" value="Aldedh"/>
    <property type="match status" value="1"/>
</dbReference>
<comment type="catalytic activity">
    <reaction evidence="22">
        <text>octanal + NAD(+) + H2O = octanoate + NADH + 2 H(+)</text>
        <dbReference type="Rhea" id="RHEA:44100"/>
        <dbReference type="ChEBI" id="CHEBI:15377"/>
        <dbReference type="ChEBI" id="CHEBI:15378"/>
        <dbReference type="ChEBI" id="CHEBI:17935"/>
        <dbReference type="ChEBI" id="CHEBI:25646"/>
        <dbReference type="ChEBI" id="CHEBI:57540"/>
        <dbReference type="ChEBI" id="CHEBI:57945"/>
    </reaction>
</comment>
<reference evidence="35" key="1">
    <citation type="submission" date="2015-09" db="EMBL/GenBank/DDBJ databases">
        <authorList>
            <person name="Sai Rama Sridatta P."/>
        </authorList>
    </citation>
    <scope>NUCLEOTIDE SEQUENCE [LARGE SCALE GENOMIC DNA]</scope>
</reference>
<evidence type="ECO:0000256" key="28">
    <source>
        <dbReference type="PIRNR" id="PIRNR036492"/>
    </source>
</evidence>